<dbReference type="GO" id="GO:0015627">
    <property type="term" value="C:type II protein secretion system complex"/>
    <property type="evidence" value="ECO:0007669"/>
    <property type="project" value="InterPro"/>
</dbReference>
<comment type="caution">
    <text evidence="12">The sequence shown here is derived from an EMBL/GenBank/DDBJ whole genome shotgun (WGS) entry which is preliminary data.</text>
</comment>
<evidence type="ECO:0000313" key="13">
    <source>
        <dbReference type="Proteomes" id="UP000235162"/>
    </source>
</evidence>
<keyword evidence="4 10" id="KW-1003">Cell membrane</keyword>
<dbReference type="PIRSF" id="PIRSF006291">
    <property type="entry name" value="GspM"/>
    <property type="match status" value="1"/>
</dbReference>
<comment type="subcellular location">
    <subcellularLocation>
        <location evidence="1">Cell inner membrane</location>
        <topology evidence="1">Single-pass membrane protein</topology>
    </subcellularLocation>
</comment>
<keyword evidence="6 11" id="KW-0812">Transmembrane</keyword>
<keyword evidence="7 10" id="KW-0653">Protein transport</keyword>
<evidence type="ECO:0000256" key="6">
    <source>
        <dbReference type="ARBA" id="ARBA00022692"/>
    </source>
</evidence>
<keyword evidence="5 10" id="KW-0997">Cell inner membrane</keyword>
<evidence type="ECO:0000256" key="3">
    <source>
        <dbReference type="ARBA" id="ARBA00022448"/>
    </source>
</evidence>
<protein>
    <recommendedName>
        <fullName evidence="10">Type II secretion system protein M</fullName>
        <shortName evidence="10">T2SS protein M</shortName>
    </recommendedName>
    <alternativeName>
        <fullName evidence="10">General secretion pathway protein M</fullName>
    </alternativeName>
</protein>
<evidence type="ECO:0000256" key="11">
    <source>
        <dbReference type="SAM" id="Phobius"/>
    </source>
</evidence>
<name>A0AAP8MG08_9GAMM</name>
<keyword evidence="8 11" id="KW-1133">Transmembrane helix</keyword>
<dbReference type="InterPro" id="IPR023229">
    <property type="entry name" value="T2SS_M_periplasmic_sf"/>
</dbReference>
<evidence type="ECO:0000256" key="1">
    <source>
        <dbReference type="ARBA" id="ARBA00004377"/>
    </source>
</evidence>
<comment type="similarity">
    <text evidence="2 10">Belongs to the GSP M family.</text>
</comment>
<dbReference type="GO" id="GO:0015628">
    <property type="term" value="P:protein secretion by the type II secretion system"/>
    <property type="evidence" value="ECO:0007669"/>
    <property type="project" value="InterPro"/>
</dbReference>
<evidence type="ECO:0000256" key="4">
    <source>
        <dbReference type="ARBA" id="ARBA00022475"/>
    </source>
</evidence>
<comment type="function">
    <text evidence="10">Inner membrane component of the type II secretion system required for the energy-dependent secretion of extracellular factors such as proteases and toxins from the periplasm.</text>
</comment>
<keyword evidence="13" id="KW-1185">Reference proteome</keyword>
<feature type="transmembrane region" description="Helical" evidence="11">
    <location>
        <begin position="15"/>
        <end position="39"/>
    </location>
</feature>
<evidence type="ECO:0000256" key="10">
    <source>
        <dbReference type="PIRNR" id="PIRNR006291"/>
    </source>
</evidence>
<evidence type="ECO:0000256" key="9">
    <source>
        <dbReference type="ARBA" id="ARBA00023136"/>
    </source>
</evidence>
<dbReference type="Pfam" id="PF04612">
    <property type="entry name" value="T2SSM"/>
    <property type="match status" value="1"/>
</dbReference>
<dbReference type="Gene3D" id="3.30.1360.100">
    <property type="entry name" value="General secretion pathway protein M, EpsM"/>
    <property type="match status" value="1"/>
</dbReference>
<keyword evidence="3 10" id="KW-0813">Transport</keyword>
<proteinExistence type="inferred from homology"/>
<sequence>MVKDWYEGLTQREQLSVVVLGVALALYMIYLLAVAPIAGARAEMERQNRALSESLQRVDVMASQILQLRESGAGKQNRRNLTAVINRTTGALGLQVARLQPNSRGEVQVRLEAVAFDDLLAWLHQMEYRESLLIQEASITPGGGSGRVNATVRLAQAG</sequence>
<gene>
    <name evidence="12" type="ORF">C0029_00920</name>
</gene>
<dbReference type="SUPFAM" id="SSF103054">
    <property type="entry name" value="General secretion pathway protein M, EpsM"/>
    <property type="match status" value="1"/>
</dbReference>
<dbReference type="InterPro" id="IPR007690">
    <property type="entry name" value="T2SS_GspM"/>
</dbReference>
<keyword evidence="9 10" id="KW-0472">Membrane</keyword>
<evidence type="ECO:0000313" key="12">
    <source>
        <dbReference type="EMBL" id="PLW87190.1"/>
    </source>
</evidence>
<evidence type="ECO:0000256" key="8">
    <source>
        <dbReference type="ARBA" id="ARBA00022989"/>
    </source>
</evidence>
<evidence type="ECO:0000256" key="5">
    <source>
        <dbReference type="ARBA" id="ARBA00022519"/>
    </source>
</evidence>
<evidence type="ECO:0000256" key="7">
    <source>
        <dbReference type="ARBA" id="ARBA00022927"/>
    </source>
</evidence>
<organism evidence="12 13">
    <name type="scientific">Halioglobus japonicus</name>
    <dbReference type="NCBI Taxonomy" id="930805"/>
    <lineage>
        <taxon>Bacteria</taxon>
        <taxon>Pseudomonadati</taxon>
        <taxon>Pseudomonadota</taxon>
        <taxon>Gammaproteobacteria</taxon>
        <taxon>Cellvibrionales</taxon>
        <taxon>Halieaceae</taxon>
        <taxon>Halioglobus</taxon>
    </lineage>
</organism>
<accession>A0AAP8MG08</accession>
<dbReference type="Proteomes" id="UP000235162">
    <property type="component" value="Unassembled WGS sequence"/>
</dbReference>
<evidence type="ECO:0000256" key="2">
    <source>
        <dbReference type="ARBA" id="ARBA00010637"/>
    </source>
</evidence>
<dbReference type="EMBL" id="PKUR01000001">
    <property type="protein sequence ID" value="PLW87190.1"/>
    <property type="molecule type" value="Genomic_DNA"/>
</dbReference>
<dbReference type="GO" id="GO:0005886">
    <property type="term" value="C:plasma membrane"/>
    <property type="evidence" value="ECO:0007669"/>
    <property type="project" value="UniProtKB-SubCell"/>
</dbReference>
<reference evidence="12 13" key="1">
    <citation type="submission" date="2018-01" db="EMBL/GenBank/DDBJ databases">
        <title>The draft genome sequence of Halioglobus japonicus S1-36.</title>
        <authorList>
            <person name="Du Z.-J."/>
            <person name="Shi M.-J."/>
        </authorList>
    </citation>
    <scope>NUCLEOTIDE SEQUENCE [LARGE SCALE GENOMIC DNA]</scope>
    <source>
        <strain evidence="12 13">S1-36</strain>
    </source>
</reference>
<dbReference type="AlphaFoldDB" id="A0AAP8MG08"/>